<dbReference type="GO" id="GO:0003341">
    <property type="term" value="P:cilium movement"/>
    <property type="evidence" value="ECO:0007669"/>
    <property type="project" value="TreeGrafter"/>
</dbReference>
<dbReference type="GO" id="GO:0060271">
    <property type="term" value="P:cilium assembly"/>
    <property type="evidence" value="ECO:0007669"/>
    <property type="project" value="TreeGrafter"/>
</dbReference>
<dbReference type="EMBL" id="VLTM01000017">
    <property type="protein sequence ID" value="KAA0164402.1"/>
    <property type="molecule type" value="Genomic_DNA"/>
</dbReference>
<dbReference type="PANTHER" id="PTHR44314:SF1">
    <property type="entry name" value="CILIA- AND FLAGELLA-ASSOCIATED PROTEIN 70"/>
    <property type="match status" value="1"/>
</dbReference>
<keyword evidence="2" id="KW-0802">TPR repeat</keyword>
<dbReference type="AlphaFoldDB" id="A0A5A8DGD6"/>
<reference evidence="4 5" key="1">
    <citation type="submission" date="2019-07" db="EMBL/GenBank/DDBJ databases">
        <title>Genomes of Cafeteria roenbergensis.</title>
        <authorList>
            <person name="Fischer M.G."/>
            <person name="Hackl T."/>
            <person name="Roman M."/>
        </authorList>
    </citation>
    <scope>NUCLEOTIDE SEQUENCE [LARGE SCALE GENOMIC DNA]</scope>
    <source>
        <strain evidence="4 5">Cflag</strain>
    </source>
</reference>
<dbReference type="Proteomes" id="UP000325113">
    <property type="component" value="Unassembled WGS sequence"/>
</dbReference>
<feature type="compositionally biased region" description="Low complexity" evidence="3">
    <location>
        <begin position="787"/>
        <end position="805"/>
    </location>
</feature>
<gene>
    <name evidence="4" type="ORF">FNF31_02326</name>
</gene>
<feature type="region of interest" description="Disordered" evidence="3">
    <location>
        <begin position="588"/>
        <end position="659"/>
    </location>
</feature>
<protein>
    <submittedName>
        <fullName evidence="4">Uncharacterized protein</fullName>
    </submittedName>
</protein>
<feature type="compositionally biased region" description="Acidic residues" evidence="3">
    <location>
        <begin position="1094"/>
        <end position="1109"/>
    </location>
</feature>
<dbReference type="Gene3D" id="1.25.40.10">
    <property type="entry name" value="Tetratricopeptide repeat domain"/>
    <property type="match status" value="1"/>
</dbReference>
<dbReference type="GO" id="GO:0070062">
    <property type="term" value="C:extracellular exosome"/>
    <property type="evidence" value="ECO:0007669"/>
    <property type="project" value="TreeGrafter"/>
</dbReference>
<sequence length="1153" mass="114438">MAASPREPDEDGLRITVGLKRLVLRRTDGAEEDDFKTWALAQLVTCDGRPWDELWYGRAAAEDGSDANLAKTSVTNGFEAAYNYKRRSKPVDIKHIAERLPGARMEVTVFKGAARDPSADTPIGHASLPLAPLASGRPIERRLQLLPPPAPAAASASGAATPSPGGSPSKGAKAAAAPAPAAEAAGSAAPAAEYEGAVRVRVEADARLGAALAGGRFLRLTSASLSGVPFRWTPPGGDVGDERPVIADAAEEAALDEAGHEARAAACAAAGEAGGARYALVMSLEGLRGEAPSKGRAAGSGSGLGSGYAPAAEAEAARTAAQTAARRLAGWAEGPGGDVIRGDDVPEDAAEAAKAAAEAAAAEAAERAQAGGGWALALGGGTVVYRRTGGSDPAAAAASADADVDADADADADAAGAAAGSGATTPRSGAGAPDSEPAAPAGAWAWGVEWKDLGSGPTGGRIFLSADDVAALRARTAAGGRAVVGLRRVMAEPVEDPAVAAALPADAEFGLPRGWLPAQEDVDGRGLAELDLSALLQESVTECEVGAALQGRVPTEAEAEAAEEAAAARADRWAEAEEAAEAAIAAASGGAAAAGGKKKGGSAKDKKKASSAKDKKKASSAKDKKKAGSAKDKKKGGAAGKKGAAEEEEAEEPPPKPVLDQAASSIAIRLELDRALVEPPPPAPTPVRRAADLVPTRPPPPRGDVGLGATAEFRRDVVLAAHAIAEQYAAVAHSAGAGRGSGSSPDDRRRALLAELNESGVYLALKERLRKAAVRIVRERFRDAPRAASAGDVGSGDVSGEVSGTGSLLPPQREAFVSQLFVFLSGQVSRALNAAFDAADAAAAAAAAPAAASGAAGGARGGAGRGLPGAPSLSGAAGSPSDAVSDATAALASQLATFGDGVSALLDEPDPSNALAAMTGSAVPAAVEPEDARLGRLAEEAEFRGDVATAERFHQDRVARMEEAALHEGGAFTTDVWCAYAEWLCRRGQLSKAEAAAREAVAIDPGCVRALCLLAAVAAERGQALAAGETFARDAVSASRRQQEEAWAALASACSGGAVPGYGAGVPGAMAGSAEPASAEEAGASLGGPGMPGADEDGDEDEDEDDGGDEAGSAGRMQDGGGDAALLTSSEALSLVADLGGGGYGLPAAGAVA</sequence>
<dbReference type="InterPro" id="IPR052628">
    <property type="entry name" value="CFAP70"/>
</dbReference>
<dbReference type="SUPFAM" id="SSF48452">
    <property type="entry name" value="TPR-like"/>
    <property type="match status" value="1"/>
</dbReference>
<accession>A0A5A8DGD6</accession>
<evidence type="ECO:0000256" key="3">
    <source>
        <dbReference type="SAM" id="MobiDB-lite"/>
    </source>
</evidence>
<evidence type="ECO:0000256" key="1">
    <source>
        <dbReference type="ARBA" id="ARBA00022737"/>
    </source>
</evidence>
<feature type="region of interest" description="Disordered" evidence="3">
    <location>
        <begin position="676"/>
        <end position="706"/>
    </location>
</feature>
<name>A0A5A8DGD6_CAFRO</name>
<feature type="region of interest" description="Disordered" evidence="3">
    <location>
        <begin position="786"/>
        <end position="805"/>
    </location>
</feature>
<proteinExistence type="predicted"/>
<feature type="region of interest" description="Disordered" evidence="3">
    <location>
        <begin position="413"/>
        <end position="440"/>
    </location>
</feature>
<dbReference type="InterPro" id="IPR011990">
    <property type="entry name" value="TPR-like_helical_dom_sf"/>
</dbReference>
<comment type="caution">
    <text evidence="4">The sequence shown here is derived from an EMBL/GenBank/DDBJ whole genome shotgun (WGS) entry which is preliminary data.</text>
</comment>
<feature type="compositionally biased region" description="Low complexity" evidence="3">
    <location>
        <begin position="1069"/>
        <end position="1084"/>
    </location>
</feature>
<feature type="compositionally biased region" description="Low complexity" evidence="3">
    <location>
        <begin position="152"/>
        <end position="175"/>
    </location>
</feature>
<feature type="region of interest" description="Disordered" evidence="3">
    <location>
        <begin position="149"/>
        <end position="175"/>
    </location>
</feature>
<dbReference type="GO" id="GO:0031514">
    <property type="term" value="C:motile cilium"/>
    <property type="evidence" value="ECO:0007669"/>
    <property type="project" value="TreeGrafter"/>
</dbReference>
<evidence type="ECO:0000313" key="5">
    <source>
        <dbReference type="Proteomes" id="UP000325113"/>
    </source>
</evidence>
<organism evidence="4 5">
    <name type="scientific">Cafeteria roenbergensis</name>
    <name type="common">Marine flagellate</name>
    <dbReference type="NCBI Taxonomy" id="33653"/>
    <lineage>
        <taxon>Eukaryota</taxon>
        <taxon>Sar</taxon>
        <taxon>Stramenopiles</taxon>
        <taxon>Bigyra</taxon>
        <taxon>Opalozoa</taxon>
        <taxon>Bicosoecida</taxon>
        <taxon>Cafeteriaceae</taxon>
        <taxon>Cafeteria</taxon>
    </lineage>
</organism>
<feature type="region of interest" description="Disordered" evidence="3">
    <location>
        <begin position="1069"/>
        <end position="1125"/>
    </location>
</feature>
<evidence type="ECO:0000313" key="4">
    <source>
        <dbReference type="EMBL" id="KAA0164402.1"/>
    </source>
</evidence>
<feature type="compositionally biased region" description="Basic residues" evidence="3">
    <location>
        <begin position="596"/>
        <end position="636"/>
    </location>
</feature>
<keyword evidence="1" id="KW-0677">Repeat</keyword>
<dbReference type="PANTHER" id="PTHR44314">
    <property type="entry name" value="CILIA- AND FLAGELLA-ASSOCIATED PROTEIN 70"/>
    <property type="match status" value="1"/>
</dbReference>
<evidence type="ECO:0000256" key="2">
    <source>
        <dbReference type="ARBA" id="ARBA00022803"/>
    </source>
</evidence>